<dbReference type="EMBL" id="CP019343">
    <property type="protein sequence ID" value="ARN75683.1"/>
    <property type="molecule type" value="Genomic_DNA"/>
</dbReference>
<gene>
    <name evidence="8" type="ORF">BST96_17160</name>
</gene>
<dbReference type="GO" id="GO:0005506">
    <property type="term" value="F:iron ion binding"/>
    <property type="evidence" value="ECO:0007669"/>
    <property type="project" value="InterPro"/>
</dbReference>
<dbReference type="PRINTS" id="PR00090">
    <property type="entry name" value="RNGDIOXGNASE"/>
</dbReference>
<dbReference type="STRING" id="716816.BST96_17160"/>
<dbReference type="OrthoDB" id="9769355at2"/>
<dbReference type="Pfam" id="PF00848">
    <property type="entry name" value="Ring_hydroxyl_A"/>
    <property type="match status" value="1"/>
</dbReference>
<evidence type="ECO:0000256" key="2">
    <source>
        <dbReference type="ARBA" id="ARBA00022714"/>
    </source>
</evidence>
<feature type="domain" description="Rieske" evidence="7">
    <location>
        <begin position="55"/>
        <end position="163"/>
    </location>
</feature>
<evidence type="ECO:0000256" key="5">
    <source>
        <dbReference type="ARBA" id="ARBA00023004"/>
    </source>
</evidence>
<dbReference type="InterPro" id="IPR017941">
    <property type="entry name" value="Rieske_2Fe-2S"/>
</dbReference>
<dbReference type="InterPro" id="IPR001663">
    <property type="entry name" value="Rng_hydr_dOase-A"/>
</dbReference>
<dbReference type="KEGG" id="osg:BST96_17160"/>
<dbReference type="InterPro" id="IPR036922">
    <property type="entry name" value="Rieske_2Fe-2S_sf"/>
</dbReference>
<keyword evidence="2" id="KW-0001">2Fe-2S</keyword>
<comment type="cofactor">
    <cofactor evidence="1">
        <name>Fe cation</name>
        <dbReference type="ChEBI" id="CHEBI:24875"/>
    </cofactor>
</comment>
<accession>A0A1X9NP66</accession>
<evidence type="ECO:0000256" key="4">
    <source>
        <dbReference type="ARBA" id="ARBA00023002"/>
    </source>
</evidence>
<evidence type="ECO:0000313" key="8">
    <source>
        <dbReference type="EMBL" id="ARN75683.1"/>
    </source>
</evidence>
<evidence type="ECO:0000256" key="3">
    <source>
        <dbReference type="ARBA" id="ARBA00022723"/>
    </source>
</evidence>
<organism evidence="8 9">
    <name type="scientific">Oceanicoccus sagamiensis</name>
    <dbReference type="NCBI Taxonomy" id="716816"/>
    <lineage>
        <taxon>Bacteria</taxon>
        <taxon>Pseudomonadati</taxon>
        <taxon>Pseudomonadota</taxon>
        <taxon>Gammaproteobacteria</taxon>
        <taxon>Cellvibrionales</taxon>
        <taxon>Spongiibacteraceae</taxon>
        <taxon>Oceanicoccus</taxon>
    </lineage>
</organism>
<keyword evidence="9" id="KW-1185">Reference proteome</keyword>
<dbReference type="SUPFAM" id="SSF50022">
    <property type="entry name" value="ISP domain"/>
    <property type="match status" value="1"/>
</dbReference>
<proteinExistence type="predicted"/>
<dbReference type="CDD" id="cd03469">
    <property type="entry name" value="Rieske_RO_Alpha_N"/>
    <property type="match status" value="1"/>
</dbReference>
<dbReference type="PANTHER" id="PTHR43756">
    <property type="entry name" value="CHOLINE MONOOXYGENASE, CHLOROPLASTIC"/>
    <property type="match status" value="1"/>
</dbReference>
<keyword evidence="3" id="KW-0479">Metal-binding</keyword>
<dbReference type="InterPro" id="IPR015879">
    <property type="entry name" value="Ring_hydroxy_dOase_asu_C_dom"/>
</dbReference>
<evidence type="ECO:0000313" key="9">
    <source>
        <dbReference type="Proteomes" id="UP000193450"/>
    </source>
</evidence>
<dbReference type="Proteomes" id="UP000193450">
    <property type="component" value="Chromosome"/>
</dbReference>
<evidence type="ECO:0000256" key="6">
    <source>
        <dbReference type="ARBA" id="ARBA00023014"/>
    </source>
</evidence>
<dbReference type="CDD" id="cd00680">
    <property type="entry name" value="RHO_alpha_C"/>
    <property type="match status" value="1"/>
</dbReference>
<evidence type="ECO:0000256" key="1">
    <source>
        <dbReference type="ARBA" id="ARBA00001962"/>
    </source>
</evidence>
<dbReference type="SUPFAM" id="SSF55961">
    <property type="entry name" value="Bet v1-like"/>
    <property type="match status" value="1"/>
</dbReference>
<name>A0A1X9NP66_9GAMM</name>
<protein>
    <recommendedName>
        <fullName evidence="7">Rieske domain-containing protein</fullName>
    </recommendedName>
</protein>
<evidence type="ECO:0000259" key="7">
    <source>
        <dbReference type="PROSITE" id="PS51296"/>
    </source>
</evidence>
<dbReference type="Gene3D" id="3.90.380.10">
    <property type="entry name" value="Naphthalene 1,2-dioxygenase Alpha Subunit, Chain A, domain 1"/>
    <property type="match status" value="2"/>
</dbReference>
<dbReference type="Pfam" id="PF00355">
    <property type="entry name" value="Rieske"/>
    <property type="match status" value="1"/>
</dbReference>
<keyword evidence="6" id="KW-0411">Iron-sulfur</keyword>
<dbReference type="GO" id="GO:0016491">
    <property type="term" value="F:oxidoreductase activity"/>
    <property type="evidence" value="ECO:0007669"/>
    <property type="project" value="UniProtKB-KW"/>
</dbReference>
<sequence>MDPQHTALIKQQIAEAYERQGAPEGFPAMPDIPVSRYISDEFWQAEQQQLWPKTWLFAGHKDELPNIGSSKLWQDAGVPVVIVKDEQQRYRAFYNTCQHRAGPLVVEEYAEQQRLRCGYHGWTYNFDGDLIGVPDRRDFIDLDLECNKLLELRCESWGGCLFVNRDPDAISLDKFLMAVKPELEQFAFDQLQLVDKHSIDIAANWKACTDSFMETYHLRHIHPHTVDTILDHKGTVISLLEQGHNKMYTPNRMGFIPPQAGFDDIPTVEELPRMTNLAYSLFPNVVIPLDAGGFPILVFWPVDKANTRMDIWWFAPVTDANKGKQVWRDQQQYLSQQWLEKLAIFDVVLGEDVQFLPSQQQSMETGAIQGMTLSYLERRIYHRHESIDQIIGSERIPEGMAVAPVLQNQIEA</sequence>
<dbReference type="RefSeq" id="WP_085759871.1">
    <property type="nucleotide sequence ID" value="NZ_CP019343.1"/>
</dbReference>
<dbReference type="GO" id="GO:0051537">
    <property type="term" value="F:2 iron, 2 sulfur cluster binding"/>
    <property type="evidence" value="ECO:0007669"/>
    <property type="project" value="UniProtKB-KW"/>
</dbReference>
<dbReference type="PANTHER" id="PTHR43756:SF5">
    <property type="entry name" value="CHOLINE MONOOXYGENASE, CHLOROPLASTIC"/>
    <property type="match status" value="1"/>
</dbReference>
<dbReference type="PROSITE" id="PS51296">
    <property type="entry name" value="RIESKE"/>
    <property type="match status" value="1"/>
</dbReference>
<keyword evidence="5" id="KW-0408">Iron</keyword>
<dbReference type="Gene3D" id="2.102.10.10">
    <property type="entry name" value="Rieske [2Fe-2S] iron-sulphur domain"/>
    <property type="match status" value="1"/>
</dbReference>
<dbReference type="AlphaFoldDB" id="A0A1X9NP66"/>
<reference evidence="8 9" key="1">
    <citation type="submission" date="2016-11" db="EMBL/GenBank/DDBJ databases">
        <title>Trade-off between light-utilization and light-protection in marine flavobacteria.</title>
        <authorList>
            <person name="Kumagai Y."/>
        </authorList>
    </citation>
    <scope>NUCLEOTIDE SEQUENCE [LARGE SCALE GENOMIC DNA]</scope>
    <source>
        <strain evidence="8 9">NBRC 107125</strain>
    </source>
</reference>
<keyword evidence="4" id="KW-0560">Oxidoreductase</keyword>